<dbReference type="SUPFAM" id="SSF46785">
    <property type="entry name" value="Winged helix' DNA-binding domain"/>
    <property type="match status" value="1"/>
</dbReference>
<dbReference type="InterPro" id="IPR036388">
    <property type="entry name" value="WH-like_DNA-bd_sf"/>
</dbReference>
<feature type="compositionally biased region" description="Basic and acidic residues" evidence="1">
    <location>
        <begin position="13"/>
        <end position="23"/>
    </location>
</feature>
<proteinExistence type="predicted"/>
<accession>A0A6B0SL21</accession>
<gene>
    <name evidence="2" type="ORF">GRX66_02890</name>
</gene>
<evidence type="ECO:0000313" key="2">
    <source>
        <dbReference type="EMBL" id="MXR19602.1"/>
    </source>
</evidence>
<dbReference type="Proteomes" id="UP000471521">
    <property type="component" value="Unassembled WGS sequence"/>
</dbReference>
<dbReference type="RefSeq" id="WP_159525186.1">
    <property type="nucleotide sequence ID" value="NZ_WUUU01000009.1"/>
</dbReference>
<protein>
    <submittedName>
        <fullName evidence="2">Helix-turn-helix domain-containing protein</fullName>
    </submittedName>
</protein>
<reference evidence="2 3" key="1">
    <citation type="submission" date="2019-12" db="EMBL/GenBank/DDBJ databases">
        <title>Isolation and characterization of three novel carbon monoxide-oxidizing members of Halobacteria from salione crusts and soils.</title>
        <authorList>
            <person name="Myers M.R."/>
            <person name="King G.M."/>
        </authorList>
    </citation>
    <scope>NUCLEOTIDE SEQUENCE [LARGE SCALE GENOMIC DNA]</scope>
    <source>
        <strain evidence="2 3">PCN9</strain>
    </source>
</reference>
<sequence length="141" mass="14873">MSQSHRPAAFRSKPADEPTKFTDSDAIQGVLDAVDDADCRDILEATCEGSLTVNEIADACDLAQSTAYRKVDILSDADLLDESLRIHQSGKHVSEYACGLDDLTLSIDTEDGISLSVSPADADATASFGTSFATQGNVADD</sequence>
<dbReference type="InterPro" id="IPR036390">
    <property type="entry name" value="WH_DNA-bd_sf"/>
</dbReference>
<dbReference type="EMBL" id="WUUU01000009">
    <property type="protein sequence ID" value="MXR19602.1"/>
    <property type="molecule type" value="Genomic_DNA"/>
</dbReference>
<name>A0A6B0SL21_9EURY</name>
<dbReference type="OrthoDB" id="10985at2157"/>
<evidence type="ECO:0000256" key="1">
    <source>
        <dbReference type="SAM" id="MobiDB-lite"/>
    </source>
</evidence>
<dbReference type="Gene3D" id="1.10.10.10">
    <property type="entry name" value="Winged helix-like DNA-binding domain superfamily/Winged helix DNA-binding domain"/>
    <property type="match status" value="1"/>
</dbReference>
<organism evidence="2 3">
    <name type="scientific">Halobacterium bonnevillei</name>
    <dbReference type="NCBI Taxonomy" id="2692200"/>
    <lineage>
        <taxon>Archaea</taxon>
        <taxon>Methanobacteriati</taxon>
        <taxon>Methanobacteriota</taxon>
        <taxon>Stenosarchaea group</taxon>
        <taxon>Halobacteria</taxon>
        <taxon>Halobacteriales</taxon>
        <taxon>Halobacteriaceae</taxon>
        <taxon>Halobacterium</taxon>
    </lineage>
</organism>
<dbReference type="CDD" id="cd00090">
    <property type="entry name" value="HTH_ARSR"/>
    <property type="match status" value="1"/>
</dbReference>
<dbReference type="Pfam" id="PF12840">
    <property type="entry name" value="HTH_20"/>
    <property type="match status" value="1"/>
</dbReference>
<feature type="region of interest" description="Disordered" evidence="1">
    <location>
        <begin position="1"/>
        <end position="24"/>
    </location>
</feature>
<comment type="caution">
    <text evidence="2">The sequence shown here is derived from an EMBL/GenBank/DDBJ whole genome shotgun (WGS) entry which is preliminary data.</text>
</comment>
<dbReference type="AlphaFoldDB" id="A0A6B0SL21"/>
<evidence type="ECO:0000313" key="3">
    <source>
        <dbReference type="Proteomes" id="UP000471521"/>
    </source>
</evidence>
<keyword evidence="3" id="KW-1185">Reference proteome</keyword>
<dbReference type="InterPro" id="IPR011991">
    <property type="entry name" value="ArsR-like_HTH"/>
</dbReference>